<dbReference type="Proteomes" id="UP000198844">
    <property type="component" value="Unassembled WGS sequence"/>
</dbReference>
<evidence type="ECO:0000313" key="4">
    <source>
        <dbReference type="Proteomes" id="UP000198844"/>
    </source>
</evidence>
<evidence type="ECO:0000256" key="1">
    <source>
        <dbReference type="SAM" id="Coils"/>
    </source>
</evidence>
<gene>
    <name evidence="3" type="ORF">SAMN05192563_102042</name>
</gene>
<feature type="region of interest" description="Disordered" evidence="2">
    <location>
        <begin position="241"/>
        <end position="272"/>
    </location>
</feature>
<evidence type="ECO:0000256" key="2">
    <source>
        <dbReference type="SAM" id="MobiDB-lite"/>
    </source>
</evidence>
<evidence type="ECO:0000313" key="3">
    <source>
        <dbReference type="EMBL" id="SFU23161.1"/>
    </source>
</evidence>
<proteinExistence type="predicted"/>
<feature type="coiled-coil region" evidence="1">
    <location>
        <begin position="98"/>
        <end position="125"/>
    </location>
</feature>
<name>A0A1I7EGW5_9BURK</name>
<keyword evidence="1" id="KW-0175">Coiled coil</keyword>
<accession>A0A1I7EGW5</accession>
<reference evidence="3 4" key="1">
    <citation type="submission" date="2016-10" db="EMBL/GenBank/DDBJ databases">
        <authorList>
            <person name="de Groot N.N."/>
        </authorList>
    </citation>
    <scope>NUCLEOTIDE SEQUENCE [LARGE SCALE GENOMIC DNA]</scope>
    <source>
        <strain evidence="3 4">LMG 27731</strain>
    </source>
</reference>
<dbReference type="RefSeq" id="WP_093640331.1">
    <property type="nucleotide sequence ID" value="NZ_FPBH01000020.1"/>
</dbReference>
<organism evidence="3 4">
    <name type="scientific">Paraburkholderia aspalathi</name>
    <dbReference type="NCBI Taxonomy" id="1324617"/>
    <lineage>
        <taxon>Bacteria</taxon>
        <taxon>Pseudomonadati</taxon>
        <taxon>Pseudomonadota</taxon>
        <taxon>Betaproteobacteria</taxon>
        <taxon>Burkholderiales</taxon>
        <taxon>Burkholderiaceae</taxon>
        <taxon>Paraburkholderia</taxon>
    </lineage>
</organism>
<protein>
    <submittedName>
        <fullName evidence="3">Uncharacterized protein</fullName>
    </submittedName>
</protein>
<dbReference type="EMBL" id="FPBH01000020">
    <property type="protein sequence ID" value="SFU23161.1"/>
    <property type="molecule type" value="Genomic_DNA"/>
</dbReference>
<dbReference type="AlphaFoldDB" id="A0A1I7EGW5"/>
<sequence length="290" mass="31430">MKDSTTMTFDELKALRTSVNAAVAKWRSEIDTLTERGRKAKAALTKALVAAAPAPIPAEEGERLEAMMCDLRAARTVEIGTAHADGRKPVTTKLDKAISQAEADLAAYQAKLEAAKEAEPAFEEKRAAACARHAAEVTEINAKVATAKRAIAAQERLLAEGALRYACHAALAASNDEMVADRLQCRGDKQSETAGRMEDMFKGSAFSDLARHFEKDAAALRRRDTELERLASSGLDVSKPFASRSIPTGPTHLARTVPQGPRLIESEPTDSRDRRYMHAGVFTADGRRIN</sequence>